<keyword evidence="2" id="KW-0456">Lyase</keyword>
<dbReference type="Gene3D" id="3.30.70.1230">
    <property type="entry name" value="Nucleotide cyclase"/>
    <property type="match status" value="1"/>
</dbReference>
<organism evidence="5 6">
    <name type="scientific">Heligmosomoides polygyrus</name>
    <name type="common">Parasitic roundworm</name>
    <dbReference type="NCBI Taxonomy" id="6339"/>
    <lineage>
        <taxon>Eukaryota</taxon>
        <taxon>Metazoa</taxon>
        <taxon>Ecdysozoa</taxon>
        <taxon>Nematoda</taxon>
        <taxon>Chromadorea</taxon>
        <taxon>Rhabditida</taxon>
        <taxon>Rhabditina</taxon>
        <taxon>Rhabditomorpha</taxon>
        <taxon>Strongyloidea</taxon>
        <taxon>Heligmosomidae</taxon>
        <taxon>Heligmosomoides</taxon>
    </lineage>
</organism>
<keyword evidence="5" id="KW-1185">Reference proteome</keyword>
<evidence type="ECO:0000313" key="5">
    <source>
        <dbReference type="Proteomes" id="UP000050761"/>
    </source>
</evidence>
<dbReference type="GO" id="GO:0035556">
    <property type="term" value="P:intracellular signal transduction"/>
    <property type="evidence" value="ECO:0007669"/>
    <property type="project" value="InterPro"/>
</dbReference>
<accession>A0A3P7WYL9</accession>
<reference evidence="6" key="2">
    <citation type="submission" date="2019-09" db="UniProtKB">
        <authorList>
            <consortium name="WormBaseParasite"/>
        </authorList>
    </citation>
    <scope>IDENTIFICATION</scope>
</reference>
<dbReference type="GO" id="GO:0004383">
    <property type="term" value="F:guanylate cyclase activity"/>
    <property type="evidence" value="ECO:0007669"/>
    <property type="project" value="UniProtKB-EC"/>
</dbReference>
<evidence type="ECO:0000259" key="3">
    <source>
        <dbReference type="Pfam" id="PF00211"/>
    </source>
</evidence>
<evidence type="ECO:0000256" key="2">
    <source>
        <dbReference type="ARBA" id="ARBA00023239"/>
    </source>
</evidence>
<comment type="catalytic activity">
    <reaction evidence="1">
        <text>GTP = 3',5'-cyclic GMP + diphosphate</text>
        <dbReference type="Rhea" id="RHEA:13665"/>
        <dbReference type="ChEBI" id="CHEBI:33019"/>
        <dbReference type="ChEBI" id="CHEBI:37565"/>
        <dbReference type="ChEBI" id="CHEBI:57746"/>
        <dbReference type="EC" id="4.6.1.2"/>
    </reaction>
</comment>
<evidence type="ECO:0000313" key="6">
    <source>
        <dbReference type="WBParaSite" id="HPBE_0000016201-mRNA-1"/>
    </source>
</evidence>
<dbReference type="Proteomes" id="UP000050761">
    <property type="component" value="Unassembled WGS sequence"/>
</dbReference>
<dbReference type="AlphaFoldDB" id="A0A183F239"/>
<gene>
    <name evidence="4" type="ORF">HPBE_LOCUS163</name>
</gene>
<feature type="domain" description="Guanylate cyclase" evidence="3">
    <location>
        <begin position="7"/>
        <end position="43"/>
    </location>
</feature>
<dbReference type="Pfam" id="PF00211">
    <property type="entry name" value="Guanylate_cyc"/>
    <property type="match status" value="1"/>
</dbReference>
<protein>
    <submittedName>
        <fullName evidence="6">Guanylate cyclase domain-containing protein</fullName>
    </submittedName>
</protein>
<dbReference type="InterPro" id="IPR001054">
    <property type="entry name" value="A/G_cyclase"/>
</dbReference>
<dbReference type="WBParaSite" id="HPBE_0000016201-mRNA-1">
    <property type="protein sequence ID" value="HPBE_0000016201-mRNA-1"/>
    <property type="gene ID" value="HPBE_0000016201"/>
</dbReference>
<accession>A0A183F239</accession>
<evidence type="ECO:0000313" key="4">
    <source>
        <dbReference type="EMBL" id="VDO18545.1"/>
    </source>
</evidence>
<evidence type="ECO:0000256" key="1">
    <source>
        <dbReference type="ARBA" id="ARBA00001436"/>
    </source>
</evidence>
<dbReference type="InterPro" id="IPR029787">
    <property type="entry name" value="Nucleotide_cyclase"/>
</dbReference>
<proteinExistence type="predicted"/>
<dbReference type="EMBL" id="UZAH01000102">
    <property type="protein sequence ID" value="VDO18545.1"/>
    <property type="molecule type" value="Genomic_DNA"/>
</dbReference>
<name>A0A183F239_HELPZ</name>
<sequence length="89" mass="9999">MILVNSQVTEERKNILEKEGFEFECRGENNVKGKGLMTTYFLKTSPDQLESQLMVVLGLVFLKFAEPCAKDALIRFRVELGENGDVGQG</sequence>
<dbReference type="OrthoDB" id="2107370at2759"/>
<reference evidence="4 5" key="1">
    <citation type="submission" date="2018-11" db="EMBL/GenBank/DDBJ databases">
        <authorList>
            <consortium name="Pathogen Informatics"/>
        </authorList>
    </citation>
    <scope>NUCLEOTIDE SEQUENCE [LARGE SCALE GENOMIC DNA]</scope>
</reference>